<feature type="transmembrane region" description="Helical" evidence="2">
    <location>
        <begin position="197"/>
        <end position="217"/>
    </location>
</feature>
<dbReference type="EMBL" id="JACHJS010000001">
    <property type="protein sequence ID" value="MBB4969027.1"/>
    <property type="molecule type" value="Genomic_DNA"/>
</dbReference>
<dbReference type="Proteomes" id="UP000542674">
    <property type="component" value="Unassembled WGS sequence"/>
</dbReference>
<feature type="transmembrane region" description="Helical" evidence="2">
    <location>
        <begin position="93"/>
        <end position="117"/>
    </location>
</feature>
<evidence type="ECO:0000256" key="2">
    <source>
        <dbReference type="SAM" id="Phobius"/>
    </source>
</evidence>
<name>A0A7W7TAG4_9PSEU</name>
<gene>
    <name evidence="3" type="ORF">F4559_006386</name>
</gene>
<keyword evidence="2" id="KW-0812">Transmembrane</keyword>
<feature type="transmembrane region" description="Helical" evidence="2">
    <location>
        <begin position="129"/>
        <end position="152"/>
    </location>
</feature>
<dbReference type="RefSeq" id="WP_184674743.1">
    <property type="nucleotide sequence ID" value="NZ_BAABAI010000043.1"/>
</dbReference>
<reference evidence="3 4" key="1">
    <citation type="submission" date="2020-08" db="EMBL/GenBank/DDBJ databases">
        <title>Sequencing the genomes of 1000 actinobacteria strains.</title>
        <authorList>
            <person name="Klenk H.-P."/>
        </authorList>
    </citation>
    <scope>NUCLEOTIDE SEQUENCE [LARGE SCALE GENOMIC DNA]</scope>
    <source>
        <strain evidence="3 4">DSM 45084</strain>
    </source>
</reference>
<evidence type="ECO:0000313" key="4">
    <source>
        <dbReference type="Proteomes" id="UP000542674"/>
    </source>
</evidence>
<evidence type="ECO:0000256" key="1">
    <source>
        <dbReference type="SAM" id="MobiDB-lite"/>
    </source>
</evidence>
<organism evidence="3 4">
    <name type="scientific">Saccharothrix violaceirubra</name>
    <dbReference type="NCBI Taxonomy" id="413306"/>
    <lineage>
        <taxon>Bacteria</taxon>
        <taxon>Bacillati</taxon>
        <taxon>Actinomycetota</taxon>
        <taxon>Actinomycetes</taxon>
        <taxon>Pseudonocardiales</taxon>
        <taxon>Pseudonocardiaceae</taxon>
        <taxon>Saccharothrix</taxon>
    </lineage>
</organism>
<keyword evidence="4" id="KW-1185">Reference proteome</keyword>
<dbReference type="AlphaFoldDB" id="A0A7W7TAG4"/>
<sequence>MPDESTPASGDETTPAGIRHAVSPDRTRRVRRLRAEVEEAHSLLRLQEDAAPLEVDSRRVRRHRRRAVQAGRLHALAQDAAARAWQASRVRSVLTLVALTALVGALAWSTTGVHLTLTLSTAPGSAAWWGAWAVEPVISAVLLVVVAARAYLSTRGRVLDHPQLDRVERGALAVTLTLNVWPYLPFVATRFDPMTLLAHAIGPLVAVAAVTVMPVIWAEFAALDHGDTSPGSHVPTPSSEAVTEETRALASPAAEPVQEDVVTVPTGVGTPIVQAQQLPTLSKRAAELLPEVDAAIAAGQLPAMPSGSAIRARFRCGSEYAREVRTYLSERHEGEATR</sequence>
<evidence type="ECO:0000313" key="3">
    <source>
        <dbReference type="EMBL" id="MBB4969027.1"/>
    </source>
</evidence>
<keyword evidence="2" id="KW-1133">Transmembrane helix</keyword>
<proteinExistence type="predicted"/>
<comment type="caution">
    <text evidence="3">The sequence shown here is derived from an EMBL/GenBank/DDBJ whole genome shotgun (WGS) entry which is preliminary data.</text>
</comment>
<protein>
    <submittedName>
        <fullName evidence="3">Uncharacterized protein</fullName>
    </submittedName>
</protein>
<keyword evidence="2" id="KW-0472">Membrane</keyword>
<accession>A0A7W7TAG4</accession>
<feature type="region of interest" description="Disordered" evidence="1">
    <location>
        <begin position="1"/>
        <end position="27"/>
    </location>
</feature>
<feature type="compositionally biased region" description="Polar residues" evidence="1">
    <location>
        <begin position="1"/>
        <end position="12"/>
    </location>
</feature>